<feature type="compositionally biased region" description="Low complexity" evidence="3">
    <location>
        <begin position="181"/>
        <end position="206"/>
    </location>
</feature>
<dbReference type="PROSITE" id="PS50003">
    <property type="entry name" value="PH_DOMAIN"/>
    <property type="match status" value="1"/>
</dbReference>
<feature type="domain" description="PH" evidence="4">
    <location>
        <begin position="824"/>
        <end position="952"/>
    </location>
</feature>
<dbReference type="InterPro" id="IPR051480">
    <property type="entry name" value="Endocytic_GEF_Adapter"/>
</dbReference>
<dbReference type="InterPro" id="IPR001849">
    <property type="entry name" value="PH_domain"/>
</dbReference>
<feature type="region of interest" description="Disordered" evidence="3">
    <location>
        <begin position="507"/>
        <end position="547"/>
    </location>
</feature>
<dbReference type="PROSITE" id="PS50010">
    <property type="entry name" value="DH_2"/>
    <property type="match status" value="1"/>
</dbReference>
<name>A0AAV7XBW2_9NEOP</name>
<feature type="compositionally biased region" description="Low complexity" evidence="3">
    <location>
        <begin position="286"/>
        <end position="295"/>
    </location>
</feature>
<keyword evidence="2" id="KW-0963">Cytoplasm</keyword>
<dbReference type="EMBL" id="JAPTSV010000011">
    <property type="protein sequence ID" value="KAJ1522643.1"/>
    <property type="molecule type" value="Genomic_DNA"/>
</dbReference>
<evidence type="ECO:0000256" key="1">
    <source>
        <dbReference type="ARBA" id="ARBA00004496"/>
    </source>
</evidence>
<dbReference type="SUPFAM" id="SSF48065">
    <property type="entry name" value="DBL homology domain (DH-domain)"/>
    <property type="match status" value="1"/>
</dbReference>
<dbReference type="InterPro" id="IPR000219">
    <property type="entry name" value="DH_dom"/>
</dbReference>
<feature type="domain" description="DH" evidence="5">
    <location>
        <begin position="586"/>
        <end position="777"/>
    </location>
</feature>
<dbReference type="InterPro" id="IPR035899">
    <property type="entry name" value="DBL_dom_sf"/>
</dbReference>
<evidence type="ECO:0000259" key="4">
    <source>
        <dbReference type="PROSITE" id="PS50003"/>
    </source>
</evidence>
<feature type="compositionally biased region" description="Basic and acidic residues" evidence="3">
    <location>
        <begin position="507"/>
        <end position="525"/>
    </location>
</feature>
<keyword evidence="7" id="KW-1185">Reference proteome</keyword>
<sequence length="976" mass="107062">MGERPTPIGRTNSNAKAFEEQARAKSRVRPAPQPGGQVHRLEIKNVLFDEPPSLDIDALAQRTTSIFIDGGSSATRASVAVEPGPQPAGMPAGNKVTISVGGTGSTDIDYQDLSFARTASAAAAAAARAPANVVQPVVIPVAHQNHCSRVEIGDQSDEKRTSTKMTVRIGPTASNDVILGSPTTPTTPTRTKPATTTPATPSSTSRGWSTPSTPTTLPVEAIDSLVSPGGKRTEPTETINLLIAESVDPVDAVRRNLVPHVCGGAGAPAAATPPEDAVGATPTPPSSGSSRSSSFDESDPEQRQQRQHQRLVRKSSTASSGSRGKSGADIMREVLSLGASRPAADDGDDADEQPEKEEGRSKFYVWVDTDVDADADAVMVGNNHYEMIRDPIYEVINDNDNEDEDVPPPLPLSPPPLEDKMACCRSIFEGASKDDILSYLVDARERGIVPAEEMYFGVCEEGDDSEDSQPQHSRQTSLDLTELSSRVSHLSNTSDSSEDSVNLMAGDAHEDSKVRRAAADIERNDSGVGSETSRTSRARWQQLPADQRDQRHGCEDCEMPVETQVTDSGLMFAPLVCRKCGKRRLERREIIQEIVETEEKFAGDLRILLDEFYKPMLVAGLLAREQLSAIFLNAEELQAHATALAERLRDSLEVAVEQGDDDLLSVDIGRLFLAATPMLRAFEHYCTRQAAASLLLASLEKEKELLRIFLRVSQMENAVLRRMNLNSFLMVPVQRVTKYPLLLARLYKVTPCSHPAKELLLQAQHHIELHLEHMNSVAKDISSTKLWRRITITNGRRNGAETDIVNIKLRKMAVEVLEWTQDVSFPMEGRLLLAQPTDSSWRRGRAVKMSPVSALLVTQGHPSADSPVDAPLHFAAHSGVRAATLLLLKEKCGRYSLLRDPLFLDKCMVCCEVDWDDYFEVQELSTKDSFIFKAEDAERTRTWYRQLQLHAQGLGSWRKRRNALANIMINGMQLRS</sequence>
<reference evidence="6" key="1">
    <citation type="submission" date="2022-12" db="EMBL/GenBank/DDBJ databases">
        <title>Chromosome-level genome assembly of the bean flower thrips Megalurothrips usitatus.</title>
        <authorList>
            <person name="Ma L."/>
            <person name="Liu Q."/>
            <person name="Li H."/>
            <person name="Cai W."/>
        </authorList>
    </citation>
    <scope>NUCLEOTIDE SEQUENCE</scope>
    <source>
        <strain evidence="6">Cailab_2022a</strain>
    </source>
</reference>
<dbReference type="Gene3D" id="1.20.900.10">
    <property type="entry name" value="Dbl homology (DH) domain"/>
    <property type="match status" value="1"/>
</dbReference>
<dbReference type="PANTHER" id="PTHR46006">
    <property type="entry name" value="RHO GUANINE NUCLEOTIDE EXCHANGE FACTOR AT 64C, ISOFORM A"/>
    <property type="match status" value="1"/>
</dbReference>
<dbReference type="PANTHER" id="PTHR46006:SF5">
    <property type="entry name" value="DH DOMAIN-CONTAINING PROTEIN"/>
    <property type="match status" value="1"/>
</dbReference>
<dbReference type="CDD" id="cd00160">
    <property type="entry name" value="RhoGEF"/>
    <property type="match status" value="1"/>
</dbReference>
<accession>A0AAV7XBW2</accession>
<evidence type="ECO:0000256" key="3">
    <source>
        <dbReference type="SAM" id="MobiDB-lite"/>
    </source>
</evidence>
<feature type="region of interest" description="Disordered" evidence="3">
    <location>
        <begin position="153"/>
        <end position="234"/>
    </location>
</feature>
<dbReference type="Proteomes" id="UP001075354">
    <property type="component" value="Chromosome 11"/>
</dbReference>
<evidence type="ECO:0000313" key="7">
    <source>
        <dbReference type="Proteomes" id="UP001075354"/>
    </source>
</evidence>
<dbReference type="SMART" id="SM00325">
    <property type="entry name" value="RhoGEF"/>
    <property type="match status" value="1"/>
</dbReference>
<evidence type="ECO:0000313" key="6">
    <source>
        <dbReference type="EMBL" id="KAJ1522643.1"/>
    </source>
</evidence>
<dbReference type="GO" id="GO:0031097">
    <property type="term" value="C:medial cortex"/>
    <property type="evidence" value="ECO:0007669"/>
    <property type="project" value="UniProtKB-ARBA"/>
</dbReference>
<gene>
    <name evidence="6" type="ORF">ONE63_001815</name>
</gene>
<feature type="compositionally biased region" description="Acidic residues" evidence="3">
    <location>
        <begin position="345"/>
        <end position="355"/>
    </location>
</feature>
<feature type="region of interest" description="Disordered" evidence="3">
    <location>
        <begin position="1"/>
        <end position="37"/>
    </location>
</feature>
<evidence type="ECO:0000259" key="5">
    <source>
        <dbReference type="PROSITE" id="PS50010"/>
    </source>
</evidence>
<dbReference type="Pfam" id="PF00621">
    <property type="entry name" value="RhoGEF"/>
    <property type="match status" value="1"/>
</dbReference>
<comment type="caution">
    <text evidence="6">The sequence shown here is derived from an EMBL/GenBank/DDBJ whole genome shotgun (WGS) entry which is preliminary data.</text>
</comment>
<protein>
    <submittedName>
        <fullName evidence="6">Uncharacterized protein</fullName>
    </submittedName>
</protein>
<comment type="subcellular location">
    <subcellularLocation>
        <location evidence="1">Cytoplasm</location>
    </subcellularLocation>
</comment>
<dbReference type="FunFam" id="1.20.900.10:FF:000038">
    <property type="entry name" value="Myosin-M heavy chain"/>
    <property type="match status" value="1"/>
</dbReference>
<proteinExistence type="predicted"/>
<dbReference type="GO" id="GO:0035025">
    <property type="term" value="P:positive regulation of Rho protein signal transduction"/>
    <property type="evidence" value="ECO:0007669"/>
    <property type="project" value="TreeGrafter"/>
</dbReference>
<feature type="compositionally biased region" description="Polar residues" evidence="3">
    <location>
        <begin position="527"/>
        <end position="539"/>
    </location>
</feature>
<dbReference type="AlphaFoldDB" id="A0AAV7XBW2"/>
<feature type="region of interest" description="Disordered" evidence="3">
    <location>
        <begin position="339"/>
        <end position="361"/>
    </location>
</feature>
<feature type="region of interest" description="Disordered" evidence="3">
    <location>
        <begin position="267"/>
        <end position="327"/>
    </location>
</feature>
<organism evidence="6 7">
    <name type="scientific">Megalurothrips usitatus</name>
    <name type="common">bean blossom thrips</name>
    <dbReference type="NCBI Taxonomy" id="439358"/>
    <lineage>
        <taxon>Eukaryota</taxon>
        <taxon>Metazoa</taxon>
        <taxon>Ecdysozoa</taxon>
        <taxon>Arthropoda</taxon>
        <taxon>Hexapoda</taxon>
        <taxon>Insecta</taxon>
        <taxon>Pterygota</taxon>
        <taxon>Neoptera</taxon>
        <taxon>Paraneoptera</taxon>
        <taxon>Thysanoptera</taxon>
        <taxon>Terebrantia</taxon>
        <taxon>Thripoidea</taxon>
        <taxon>Thripidae</taxon>
        <taxon>Megalurothrips</taxon>
    </lineage>
</organism>
<dbReference type="GO" id="GO:0005085">
    <property type="term" value="F:guanyl-nucleotide exchange factor activity"/>
    <property type="evidence" value="ECO:0007669"/>
    <property type="project" value="InterPro"/>
</dbReference>
<evidence type="ECO:0000256" key="2">
    <source>
        <dbReference type="ARBA" id="ARBA00022490"/>
    </source>
</evidence>
<feature type="compositionally biased region" description="Polar residues" evidence="3">
    <location>
        <begin position="207"/>
        <end position="216"/>
    </location>
</feature>
<feature type="compositionally biased region" description="Low complexity" evidence="3">
    <location>
        <begin position="314"/>
        <end position="327"/>
    </location>
</feature>